<feature type="compositionally biased region" description="Basic and acidic residues" evidence="1">
    <location>
        <begin position="432"/>
        <end position="455"/>
    </location>
</feature>
<keyword evidence="3" id="KW-1185">Reference proteome</keyword>
<reference evidence="2 3" key="1">
    <citation type="submission" date="2023-12" db="EMBL/GenBank/DDBJ databases">
        <title>Genome sequencing and assembly of bacterial species from a model synthetic community.</title>
        <authorList>
            <person name="Hogle S.L."/>
        </authorList>
    </citation>
    <scope>NUCLEOTIDE SEQUENCE [LARGE SCALE GENOMIC DNA]</scope>
    <source>
        <strain evidence="2 3">HAMBI_3031</strain>
    </source>
</reference>
<sequence length="464" mass="51189">MRKKRAIKRFFLTLMWLGVAIGMGTVITAAMRAQEAGVCNGYSIEIEGFKEGMLFTSKEQIAELLKAATKGGIKGQPKSEFNLPVIEDLLEQSAWVYNADLYFDNNNVLHANVTERKPLARVFTNLGASFYIDEAAKQIPLSDKVSLDLPVFTGYPSKKIMNGADSVLVQNVIATASFINEDPFWNAQVAQIDINNCGADCWTMSMIPVVGNHKVDLGDGTDIASKFHRLYLFYDQVLKRTGFDKYQKIDVQYNGQVIGVKGHYSKVDSMQLRKNIESLLQQSRASNEMLEIAPSLNAALPPLDSSSQAMEVYNVNDETGDSLLYLGNDKPEAVKKEEPLIVAAPKKAESKNGTKKEAKPVVKVAAKPAITKPAKATDKKAETKKTVTAKKVETKKSGTKISPKKTEAKKVTNTKSSTGTKKNTAIKKAVIKKPEPKKEEVKRNLLAKPDPEKKTQSKSNDKKR</sequence>
<feature type="compositionally biased region" description="Basic and acidic residues" evidence="1">
    <location>
        <begin position="375"/>
        <end position="396"/>
    </location>
</feature>
<organism evidence="2 3">
    <name type="scientific">Niabella yanshanensis</name>
    <dbReference type="NCBI Taxonomy" id="577386"/>
    <lineage>
        <taxon>Bacteria</taxon>
        <taxon>Pseudomonadati</taxon>
        <taxon>Bacteroidota</taxon>
        <taxon>Chitinophagia</taxon>
        <taxon>Chitinophagales</taxon>
        <taxon>Chitinophagaceae</taxon>
        <taxon>Niabella</taxon>
    </lineage>
</organism>
<feature type="compositionally biased region" description="Low complexity" evidence="1">
    <location>
        <begin position="411"/>
        <end position="428"/>
    </location>
</feature>
<evidence type="ECO:0000313" key="3">
    <source>
        <dbReference type="Proteomes" id="UP001325680"/>
    </source>
</evidence>
<name>A0ABZ0WCQ1_9BACT</name>
<evidence type="ECO:0000313" key="2">
    <source>
        <dbReference type="EMBL" id="WQD40166.1"/>
    </source>
</evidence>
<accession>A0ABZ0WCQ1</accession>
<gene>
    <name evidence="2" type="ORF">U0035_08420</name>
</gene>
<protein>
    <recommendedName>
        <fullName evidence="4">Cell division protein FtsQ</fullName>
    </recommendedName>
</protein>
<dbReference type="EMBL" id="CP139960">
    <property type="protein sequence ID" value="WQD40166.1"/>
    <property type="molecule type" value="Genomic_DNA"/>
</dbReference>
<proteinExistence type="predicted"/>
<evidence type="ECO:0008006" key="4">
    <source>
        <dbReference type="Google" id="ProtNLM"/>
    </source>
</evidence>
<dbReference type="Proteomes" id="UP001325680">
    <property type="component" value="Chromosome"/>
</dbReference>
<feature type="region of interest" description="Disordered" evidence="1">
    <location>
        <begin position="370"/>
        <end position="464"/>
    </location>
</feature>
<dbReference type="RefSeq" id="WP_245957613.1">
    <property type="nucleotide sequence ID" value="NZ_CP139960.1"/>
</dbReference>
<evidence type="ECO:0000256" key="1">
    <source>
        <dbReference type="SAM" id="MobiDB-lite"/>
    </source>
</evidence>